<dbReference type="SUPFAM" id="SSF53850">
    <property type="entry name" value="Periplasmic binding protein-like II"/>
    <property type="match status" value="1"/>
</dbReference>
<evidence type="ECO:0000256" key="1">
    <source>
        <dbReference type="SAM" id="SignalP"/>
    </source>
</evidence>
<dbReference type="Gene3D" id="3.40.190.10">
    <property type="entry name" value="Periplasmic binding protein-like II"/>
    <property type="match status" value="1"/>
</dbReference>
<dbReference type="InterPro" id="IPR022627">
    <property type="entry name" value="DUF3502"/>
</dbReference>
<organism evidence="3 4">
    <name type="scientific">Thomasclavelia cocleata</name>
    <dbReference type="NCBI Taxonomy" id="69824"/>
    <lineage>
        <taxon>Bacteria</taxon>
        <taxon>Bacillati</taxon>
        <taxon>Bacillota</taxon>
        <taxon>Erysipelotrichia</taxon>
        <taxon>Erysipelotrichales</taxon>
        <taxon>Coprobacillaceae</taxon>
        <taxon>Thomasclavelia</taxon>
    </lineage>
</organism>
<reference evidence="4" key="1">
    <citation type="submission" date="2016-10" db="EMBL/GenBank/DDBJ databases">
        <authorList>
            <person name="Varghese N."/>
            <person name="Submissions S."/>
        </authorList>
    </citation>
    <scope>NUCLEOTIDE SEQUENCE [LARGE SCALE GENOMIC DNA]</scope>
    <source>
        <strain evidence="4">DSM 1551</strain>
    </source>
</reference>
<feature type="domain" description="DUF3502" evidence="2">
    <location>
        <begin position="429"/>
        <end position="505"/>
    </location>
</feature>
<dbReference type="Pfam" id="PF12010">
    <property type="entry name" value="DUF3502"/>
    <property type="match status" value="1"/>
</dbReference>
<proteinExistence type="predicted"/>
<gene>
    <name evidence="3" type="ORF">SAMN04489758_1068</name>
</gene>
<dbReference type="AlphaFoldDB" id="A0A1I0DG71"/>
<dbReference type="Proteomes" id="UP000198558">
    <property type="component" value="Unassembled WGS sequence"/>
</dbReference>
<feature type="chain" id="PRO_5039366842" evidence="1">
    <location>
        <begin position="20"/>
        <end position="508"/>
    </location>
</feature>
<evidence type="ECO:0000313" key="4">
    <source>
        <dbReference type="Proteomes" id="UP000198558"/>
    </source>
</evidence>
<accession>A0A1I0DG71</accession>
<name>A0A1I0DG71_9FIRM</name>
<keyword evidence="1" id="KW-0732">Signal</keyword>
<keyword evidence="4" id="KW-1185">Reference proteome</keyword>
<feature type="signal peptide" evidence="1">
    <location>
        <begin position="1"/>
        <end position="19"/>
    </location>
</feature>
<dbReference type="OrthoDB" id="2636783at2"/>
<dbReference type="RefSeq" id="WP_092352780.1">
    <property type="nucleotide sequence ID" value="NZ_FOIN01000006.1"/>
</dbReference>
<dbReference type="GeneID" id="78287846"/>
<sequence>MKKVLLFILTLALCLQITACTQNNNTKKGDVDKKTVVWRIADPGGMASLGDELIEAWEEPLNELLKEKGASYQVKIMTFNTQETDKKLDELKELKENGEQTDIVSMFFTSYNDTEVDDWKNTYRYVVNNKLLRNLDEWKEKNKEILEKVLVPYDFELSKMDNELYGISSHVPIINGLMYNKKMLDEYGININDIKDNIFDNTELLIQAKKNSKEIPIQFIGLDSSTLGLWIVPPTNNLAWKKGEGFISLSQSKEYKNSLANYLSLKQQGLLDQALPKNNVIPFATVATMSRRDAFEINTAYRSMSQTVQSDDFVIVPNYSTPNMELYWGDNKTSIASWSENIENAEDFLLKLFTDKDIANLIQYGVKDQDYTLDKDNHITVTTKNNGLSIFGYQFTNPKITYSSVYEEDDKVEYSNWFYTEYGDNFPKGFRFDPIPVLDEISATNKIMTGDFINEYQESEWMNKIAKLEIEDLDTFLKDMNKELDKAGMQKIVDEANRQYQEWLKGVK</sequence>
<evidence type="ECO:0000259" key="2">
    <source>
        <dbReference type="Pfam" id="PF12010"/>
    </source>
</evidence>
<protein>
    <submittedName>
        <fullName evidence="3">ABC-type glycerol-3-phosphate transport system, substrate-binding protein</fullName>
    </submittedName>
</protein>
<dbReference type="EMBL" id="FOIN01000006">
    <property type="protein sequence ID" value="SET31089.1"/>
    <property type="molecule type" value="Genomic_DNA"/>
</dbReference>
<evidence type="ECO:0000313" key="3">
    <source>
        <dbReference type="EMBL" id="SET31089.1"/>
    </source>
</evidence>